<feature type="region of interest" description="Disordered" evidence="1">
    <location>
        <begin position="679"/>
        <end position="909"/>
    </location>
</feature>
<feature type="compositionally biased region" description="Polar residues" evidence="1">
    <location>
        <begin position="937"/>
        <end position="948"/>
    </location>
</feature>
<feature type="region of interest" description="Disordered" evidence="1">
    <location>
        <begin position="1012"/>
        <end position="1108"/>
    </location>
</feature>
<dbReference type="PROSITE" id="PS51980">
    <property type="entry name" value="OCEL"/>
    <property type="match status" value="1"/>
</dbReference>
<dbReference type="PANTHER" id="PTHR38372">
    <property type="entry name" value="DENTIN SIALOPHOSPHOPROTEIN-LIKE PROTEIN"/>
    <property type="match status" value="1"/>
</dbReference>
<dbReference type="InterPro" id="IPR010844">
    <property type="entry name" value="Occludin_ELL"/>
</dbReference>
<dbReference type="OMA" id="DYWNFES"/>
<dbReference type="Pfam" id="PF07303">
    <property type="entry name" value="Occludin_ELL"/>
    <property type="match status" value="1"/>
</dbReference>
<dbReference type="STRING" id="13333.W1PFW5"/>
<feature type="region of interest" description="Disordered" evidence="1">
    <location>
        <begin position="930"/>
        <end position="977"/>
    </location>
</feature>
<feature type="compositionally biased region" description="Basic and acidic residues" evidence="1">
    <location>
        <begin position="866"/>
        <end position="881"/>
    </location>
</feature>
<feature type="compositionally biased region" description="Basic and acidic residues" evidence="1">
    <location>
        <begin position="652"/>
        <end position="661"/>
    </location>
</feature>
<feature type="compositionally biased region" description="Low complexity" evidence="1">
    <location>
        <begin position="1075"/>
        <end position="1085"/>
    </location>
</feature>
<evidence type="ECO:0000313" key="4">
    <source>
        <dbReference type="Proteomes" id="UP000017836"/>
    </source>
</evidence>
<feature type="compositionally biased region" description="Basic and acidic residues" evidence="1">
    <location>
        <begin position="212"/>
        <end position="223"/>
    </location>
</feature>
<feature type="domain" description="OCEL" evidence="2">
    <location>
        <begin position="1122"/>
        <end position="1230"/>
    </location>
</feature>
<feature type="compositionally biased region" description="Low complexity" evidence="1">
    <location>
        <begin position="476"/>
        <end position="529"/>
    </location>
</feature>
<proteinExistence type="predicted"/>
<feature type="region of interest" description="Disordered" evidence="1">
    <location>
        <begin position="162"/>
        <end position="243"/>
    </location>
</feature>
<evidence type="ECO:0000313" key="3">
    <source>
        <dbReference type="EMBL" id="ERN06594.1"/>
    </source>
</evidence>
<keyword evidence="4" id="KW-1185">Reference proteome</keyword>
<protein>
    <recommendedName>
        <fullName evidence="2">OCEL domain-containing protein</fullName>
    </recommendedName>
</protein>
<dbReference type="Gramene" id="ERN06594">
    <property type="protein sequence ID" value="ERN06594"/>
    <property type="gene ID" value="AMTR_s00058p00151430"/>
</dbReference>
<dbReference type="PANTHER" id="PTHR38372:SF2">
    <property type="entry name" value="DENTIN SIALOPHOSPHOPROTEIN-LIKE PROTEIN"/>
    <property type="match status" value="1"/>
</dbReference>
<feature type="compositionally biased region" description="Basic and acidic residues" evidence="1">
    <location>
        <begin position="893"/>
        <end position="909"/>
    </location>
</feature>
<feature type="compositionally biased region" description="Basic and acidic residues" evidence="1">
    <location>
        <begin position="700"/>
        <end position="721"/>
    </location>
</feature>
<sequence>MGRGQPKRMIMAPPPHNSLRPTSSRPPGSATLPRRSAITGPQPPAPSSSAMEENFSLVKSEDSLPFGMLIRLAPDLVEEIKRVEALGGTARIKFEPNNNNPSESVIDVGGKDFRFTWAREPEDNCDIYEESRNGEDGNGLLVESGSVWRKLNVQRILDESTRDHVKMRSEEAERKSKSRKSIVLDHGNPSVKNQAKPSVAAPANSRRTPFNKKNDFVSKKPKAEVSPVTPASLPKSVPKPAAPLNSTVAAKSRSLLSPAPSSPEQNTIPLQASATPPGVGFGVSGQALGHDVAAPHVISKHEATIPEKEMLAKPSKPATQEAGHKAGLGTSPMDLRNILITILMENPKGMSLKVLEKAVGEAFPNSGRKIETVIKSIATYQAPGRYLLKDGVEKDTSTKPSSDIGSSPESLHIQTPIAEPESMAKLSTEEPEKHDQLSSKVGEQPNALEERETHSVSPDEVGDNKKMTNSEGTGGSSSSDSDSESESASSDSGSDSGSHSRSRSKSPSPAGSGSPSTSDSESDGTSSSSEEPDVDVDIMSDEGEADDKLGIPVLTTSTSPITRISHDDGFGRDHDGENKNDGYLETMDINSEDVEICDDVADFTKALSPNGKNKTSSDHETDMAANTNVIPPVTDTELLEQKVPSHSPDPYKQLDRERDSYGGRLVADVVNDMRETMAKDVSGHDLPGNLQRASKVKSKRGPDVKHAQDNSENLKRSKADVETENIAQSLVHEKSKETYVSERQHLKSPAKFEPGPNKKHLHSTQMAESLNRDGSAEPSVRGRKAPDNVDVAVRNASNFGKGSGHVERGSMTSDTTGACALKNSNLQHERAHNEILDEEREGSKFFSTKSSRENIIGERISIGHDPQNKKSSEQTGKRSKEQSTQFTLTAMPKDNRKDGNRRGSGKESFLRRELSDLELGEFREPAVAEEAKKQLEKSNSFKLSQSKRSPTDLDRSKGRNTGKVVQEPKRLSPMNQENELGKRMLEDEHLESTNPHQNFRHSQATQRADLGEFDSSSHLDKFLEKPGRGDIPDMDPSHGMALESNFNASKKRSSGLSNQQDAKAWSQGIPNNVQGSKSTNTSSMTGSGGKRKERSWMEHCNGSKKRNSLSDDDKVLYAKYEKDEPELRGPIKDDAQYKEYTKEYSEKHSCYSSLYKLLESERADFEKFRRDLEHAKDRDMDSYNNIVERIIQSYRLCGPGHIRMKKVFIVLHKELQLLRQRIEEYAATHT</sequence>
<feature type="compositionally biased region" description="Basic and acidic residues" evidence="1">
    <location>
        <begin position="162"/>
        <end position="175"/>
    </location>
</feature>
<dbReference type="EMBL" id="KI393888">
    <property type="protein sequence ID" value="ERN06594.1"/>
    <property type="molecule type" value="Genomic_DNA"/>
</dbReference>
<evidence type="ECO:0000256" key="1">
    <source>
        <dbReference type="SAM" id="MobiDB-lite"/>
    </source>
</evidence>
<feature type="compositionally biased region" description="Acidic residues" evidence="1">
    <location>
        <begin position="530"/>
        <end position="545"/>
    </location>
</feature>
<reference evidence="4" key="1">
    <citation type="journal article" date="2013" name="Science">
        <title>The Amborella genome and the evolution of flowering plants.</title>
        <authorList>
            <consortium name="Amborella Genome Project"/>
        </authorList>
    </citation>
    <scope>NUCLEOTIDE SEQUENCE [LARGE SCALE GENOMIC DNA]</scope>
</reference>
<dbReference type="AlphaFoldDB" id="W1PFW5"/>
<feature type="region of interest" description="Disordered" evidence="1">
    <location>
        <begin position="1"/>
        <end position="53"/>
    </location>
</feature>
<dbReference type="HOGENOM" id="CLU_010850_0_0_1"/>
<dbReference type="Gene3D" id="6.10.140.340">
    <property type="match status" value="1"/>
</dbReference>
<feature type="region of interest" description="Disordered" evidence="1">
    <location>
        <begin position="391"/>
        <end position="584"/>
    </location>
</feature>
<accession>W1PFW5</accession>
<name>W1PFW5_AMBTC</name>
<feature type="compositionally biased region" description="Basic and acidic residues" evidence="1">
    <location>
        <begin position="427"/>
        <end position="437"/>
    </location>
</feature>
<gene>
    <name evidence="3" type="ORF">AMTR_s00058p00151430</name>
</gene>
<evidence type="ECO:0000259" key="2">
    <source>
        <dbReference type="PROSITE" id="PS51980"/>
    </source>
</evidence>
<feature type="compositionally biased region" description="Basic and acidic residues" evidence="1">
    <location>
        <begin position="1015"/>
        <end position="1031"/>
    </location>
</feature>
<feature type="region of interest" description="Disordered" evidence="1">
    <location>
        <begin position="605"/>
        <end position="663"/>
    </location>
</feature>
<feature type="compositionally biased region" description="Basic and acidic residues" evidence="1">
    <location>
        <begin position="564"/>
        <end position="582"/>
    </location>
</feature>
<organism evidence="3 4">
    <name type="scientific">Amborella trichopoda</name>
    <dbReference type="NCBI Taxonomy" id="13333"/>
    <lineage>
        <taxon>Eukaryota</taxon>
        <taxon>Viridiplantae</taxon>
        <taxon>Streptophyta</taxon>
        <taxon>Embryophyta</taxon>
        <taxon>Tracheophyta</taxon>
        <taxon>Spermatophyta</taxon>
        <taxon>Magnoliopsida</taxon>
        <taxon>Amborellales</taxon>
        <taxon>Amborellaceae</taxon>
        <taxon>Amborella</taxon>
    </lineage>
</organism>
<dbReference type="Proteomes" id="UP000017836">
    <property type="component" value="Unassembled WGS sequence"/>
</dbReference>
<dbReference type="eggNOG" id="ENOG502QSAQ">
    <property type="taxonomic scope" value="Eukaryota"/>
</dbReference>
<feature type="compositionally biased region" description="Polar residues" evidence="1">
    <location>
        <begin position="810"/>
        <end position="826"/>
    </location>
</feature>
<feature type="compositionally biased region" description="Polar residues" evidence="1">
    <location>
        <begin position="398"/>
        <end position="413"/>
    </location>
</feature>
<feature type="compositionally biased region" description="Polar residues" evidence="1">
    <location>
        <begin position="1044"/>
        <end position="1061"/>
    </location>
</feature>
<feature type="compositionally biased region" description="Basic and acidic residues" evidence="1">
    <location>
        <begin position="731"/>
        <end position="745"/>
    </location>
</feature>